<keyword evidence="2 11" id="KW-0813">Transport</keyword>
<feature type="signal peptide" evidence="13">
    <location>
        <begin position="1"/>
        <end position="33"/>
    </location>
</feature>
<keyword evidence="5 11" id="KW-0812">Transmembrane</keyword>
<dbReference type="InterPro" id="IPR000531">
    <property type="entry name" value="Beta-barrel_TonB"/>
</dbReference>
<dbReference type="Gene3D" id="2.40.170.20">
    <property type="entry name" value="TonB-dependent receptor, beta-barrel domain"/>
    <property type="match status" value="1"/>
</dbReference>
<dbReference type="PANTHER" id="PTHR32552:SF81">
    <property type="entry name" value="TONB-DEPENDENT OUTER MEMBRANE RECEPTOR"/>
    <property type="match status" value="1"/>
</dbReference>
<dbReference type="Proteomes" id="UP001204151">
    <property type="component" value="Unassembled WGS sequence"/>
</dbReference>
<evidence type="ECO:0000256" key="3">
    <source>
        <dbReference type="ARBA" id="ARBA00022452"/>
    </source>
</evidence>
<dbReference type="Pfam" id="PF00593">
    <property type="entry name" value="TonB_dep_Rec_b-barrel"/>
    <property type="match status" value="1"/>
</dbReference>
<sequence length="748" mass="81020">MKTTRGRLNPKLLAVSVSTIACGALHAPACAQADGTAVQEVIVTAQRTAAPESKTPVALSVLTAADLDAIGADTPGALAARLPNTYLENSYDGLRITIRGVSNADVTEKGDPSAAFMVDGVYVARPQSQNTALYDVDRVEVLRGPQGTLYGRNTTAGVVNVITKAPVNRFEGDVNATFGNWGERKVGAMVNVPVNAVLALRAAATWNKHDPYLSNGSNTPRTLGLDRDDRAARLSAKLALGDNASLLVRYEASRDNSNNDSTVPDSNFYSGIATGNPVWNGDSTDKRLTYRFNPPNTRFEQGYSHKKTSALTAELNWDLGPATLSWLGAHRSFDHDYDYNFYYRVAPAVALGVRQPFNGSYNQDSHELRLATNGTGPLSAQGGVYWFRERARDVYYFRDLQLVGLPPYYVFANDPVRSQSKAVFGQATYRLVDGLRATAGARYTEDDKSRTGYIGYQRAATFNAATDLRDLNAGRIATNRTTWRLGLDYDLSPATLVYGAVATGYKAGGFNDGCVAGDSRNGVGCLPTSALPAASLTYRPETVRAYEAGVKTRFWDGRASLNVAAFHYDYRDLQLSNEVVVNGRPRYETTNAAEAAVRGLEADGQVRATRADTATYALTLLDAHYVGYVPDGVHSWSGVKLDRTPARTLALGWEHRFHLAGGQLAAGVGTHASASYLLGVPQAGLKFRVPGHTESDLHAGWTPDGARWSVLARVRNLENEVRPMTISSSGLTVPTEPRTADVRFDYRF</sequence>
<dbReference type="EMBL" id="JANUGW010000002">
    <property type="protein sequence ID" value="MCS0580509.1"/>
    <property type="molecule type" value="Genomic_DNA"/>
</dbReference>
<dbReference type="InterPro" id="IPR039426">
    <property type="entry name" value="TonB-dep_rcpt-like"/>
</dbReference>
<organism evidence="16 17">
    <name type="scientific">Massilia pinisoli</name>
    <dbReference type="NCBI Taxonomy" id="1772194"/>
    <lineage>
        <taxon>Bacteria</taxon>
        <taxon>Pseudomonadati</taxon>
        <taxon>Pseudomonadota</taxon>
        <taxon>Betaproteobacteria</taxon>
        <taxon>Burkholderiales</taxon>
        <taxon>Oxalobacteraceae</taxon>
        <taxon>Telluria group</taxon>
        <taxon>Massilia</taxon>
    </lineage>
</organism>
<keyword evidence="8 12" id="KW-0798">TonB box</keyword>
<comment type="subcellular location">
    <subcellularLocation>
        <location evidence="1 11">Cell outer membrane</location>
        <topology evidence="1 11">Multi-pass membrane protein</topology>
    </subcellularLocation>
</comment>
<evidence type="ECO:0000256" key="13">
    <source>
        <dbReference type="SAM" id="SignalP"/>
    </source>
</evidence>
<keyword evidence="13" id="KW-0732">Signal</keyword>
<evidence type="ECO:0000256" key="1">
    <source>
        <dbReference type="ARBA" id="ARBA00004571"/>
    </source>
</evidence>
<dbReference type="Pfam" id="PF07715">
    <property type="entry name" value="Plug"/>
    <property type="match status" value="1"/>
</dbReference>
<feature type="domain" description="TonB-dependent receptor plug" evidence="15">
    <location>
        <begin position="53"/>
        <end position="158"/>
    </location>
</feature>
<accession>A0ABT1ZKQ6</accession>
<keyword evidence="10 11" id="KW-0998">Cell outer membrane</keyword>
<gene>
    <name evidence="16" type="ORF">NX784_02800</name>
</gene>
<keyword evidence="3 11" id="KW-1134">Transmembrane beta strand</keyword>
<dbReference type="InterPro" id="IPR012910">
    <property type="entry name" value="Plug_dom"/>
</dbReference>
<keyword evidence="17" id="KW-1185">Reference proteome</keyword>
<evidence type="ECO:0000256" key="5">
    <source>
        <dbReference type="ARBA" id="ARBA00022692"/>
    </source>
</evidence>
<keyword evidence="16" id="KW-0675">Receptor</keyword>
<evidence type="ECO:0000259" key="15">
    <source>
        <dbReference type="Pfam" id="PF07715"/>
    </source>
</evidence>
<keyword evidence="9 11" id="KW-0472">Membrane</keyword>
<keyword evidence="6" id="KW-0408">Iron</keyword>
<dbReference type="PROSITE" id="PS52016">
    <property type="entry name" value="TONB_DEPENDENT_REC_3"/>
    <property type="match status" value="1"/>
</dbReference>
<dbReference type="PANTHER" id="PTHR32552">
    <property type="entry name" value="FERRICHROME IRON RECEPTOR-RELATED"/>
    <property type="match status" value="1"/>
</dbReference>
<dbReference type="PROSITE" id="PS51257">
    <property type="entry name" value="PROKAR_LIPOPROTEIN"/>
    <property type="match status" value="1"/>
</dbReference>
<evidence type="ECO:0000256" key="7">
    <source>
        <dbReference type="ARBA" id="ARBA00023065"/>
    </source>
</evidence>
<evidence type="ECO:0000256" key="10">
    <source>
        <dbReference type="ARBA" id="ARBA00023237"/>
    </source>
</evidence>
<proteinExistence type="inferred from homology"/>
<keyword evidence="4" id="KW-0410">Iron transport</keyword>
<evidence type="ECO:0000256" key="2">
    <source>
        <dbReference type="ARBA" id="ARBA00022448"/>
    </source>
</evidence>
<feature type="domain" description="TonB-dependent receptor-like beta-barrel" evidence="14">
    <location>
        <begin position="253"/>
        <end position="717"/>
    </location>
</feature>
<evidence type="ECO:0000256" key="11">
    <source>
        <dbReference type="PROSITE-ProRule" id="PRU01360"/>
    </source>
</evidence>
<keyword evidence="7" id="KW-0406">Ion transport</keyword>
<dbReference type="InterPro" id="IPR036942">
    <property type="entry name" value="Beta-barrel_TonB_sf"/>
</dbReference>
<evidence type="ECO:0000256" key="8">
    <source>
        <dbReference type="ARBA" id="ARBA00023077"/>
    </source>
</evidence>
<dbReference type="RefSeq" id="WP_258815178.1">
    <property type="nucleotide sequence ID" value="NZ_JANUGW010000002.1"/>
</dbReference>
<comment type="similarity">
    <text evidence="11 12">Belongs to the TonB-dependent receptor family.</text>
</comment>
<evidence type="ECO:0000256" key="6">
    <source>
        <dbReference type="ARBA" id="ARBA00023004"/>
    </source>
</evidence>
<evidence type="ECO:0000259" key="14">
    <source>
        <dbReference type="Pfam" id="PF00593"/>
    </source>
</evidence>
<evidence type="ECO:0000256" key="9">
    <source>
        <dbReference type="ARBA" id="ARBA00023136"/>
    </source>
</evidence>
<protein>
    <submittedName>
        <fullName evidence="16">TonB-dependent receptor</fullName>
    </submittedName>
</protein>
<reference evidence="16 17" key="1">
    <citation type="submission" date="2022-08" db="EMBL/GenBank/DDBJ databases">
        <title>Reclassification of Massilia species as members of the genera Telluria, Duganella, Pseudoduganella, Mokoshia gen. nov. and Zemynaea gen. nov. using orthogonal and non-orthogonal genome-based approaches.</title>
        <authorList>
            <person name="Bowman J.P."/>
        </authorList>
    </citation>
    <scope>NUCLEOTIDE SEQUENCE [LARGE SCALE GENOMIC DNA]</scope>
    <source>
        <strain evidence="16 17">JCM 31316</strain>
    </source>
</reference>
<comment type="caution">
    <text evidence="16">The sequence shown here is derived from an EMBL/GenBank/DDBJ whole genome shotgun (WGS) entry which is preliminary data.</text>
</comment>
<evidence type="ECO:0000256" key="4">
    <source>
        <dbReference type="ARBA" id="ARBA00022496"/>
    </source>
</evidence>
<evidence type="ECO:0000313" key="16">
    <source>
        <dbReference type="EMBL" id="MCS0580509.1"/>
    </source>
</evidence>
<feature type="chain" id="PRO_5046979213" evidence="13">
    <location>
        <begin position="34"/>
        <end position="748"/>
    </location>
</feature>
<name>A0ABT1ZKQ6_9BURK</name>
<evidence type="ECO:0000256" key="12">
    <source>
        <dbReference type="RuleBase" id="RU003357"/>
    </source>
</evidence>
<evidence type="ECO:0000313" key="17">
    <source>
        <dbReference type="Proteomes" id="UP001204151"/>
    </source>
</evidence>
<dbReference type="SUPFAM" id="SSF56935">
    <property type="entry name" value="Porins"/>
    <property type="match status" value="1"/>
</dbReference>